<name>A0A554RFT7_9ACTN</name>
<evidence type="ECO:0000313" key="2">
    <source>
        <dbReference type="EMBL" id="TSD52969.1"/>
    </source>
</evidence>
<dbReference type="Proteomes" id="UP000316988">
    <property type="component" value="Unassembled WGS sequence"/>
</dbReference>
<evidence type="ECO:0000313" key="3">
    <source>
        <dbReference type="Proteomes" id="UP000316988"/>
    </source>
</evidence>
<gene>
    <name evidence="2" type="ORF">FNM00_18470</name>
</gene>
<comment type="caution">
    <text evidence="2">The sequence shown here is derived from an EMBL/GenBank/DDBJ whole genome shotgun (WGS) entry which is preliminary data.</text>
</comment>
<keyword evidence="3" id="KW-1185">Reference proteome</keyword>
<dbReference type="OrthoDB" id="9770923at2"/>
<dbReference type="Pfam" id="PF19650">
    <property type="entry name" value="DUF6153"/>
    <property type="match status" value="1"/>
</dbReference>
<evidence type="ECO:0000256" key="1">
    <source>
        <dbReference type="SAM" id="Phobius"/>
    </source>
</evidence>
<sequence length="125" mass="12976">MKLRVSLGVFVGALVLGILGLHTFAAGHEAPAAAMAADAIHTVPSSAGETPCDSCAEDPGHAAVAIGCILALLGFVIAWRIPTRRFWYFVRSRAPGSGILTLSVVAWRLASQKPPSLTALGISRT</sequence>
<organism evidence="2 3">
    <name type="scientific">Aeromicrobium piscarium</name>
    <dbReference type="NCBI Taxonomy" id="2590901"/>
    <lineage>
        <taxon>Bacteria</taxon>
        <taxon>Bacillati</taxon>
        <taxon>Actinomycetota</taxon>
        <taxon>Actinomycetes</taxon>
        <taxon>Propionibacteriales</taxon>
        <taxon>Nocardioidaceae</taxon>
        <taxon>Aeromicrobium</taxon>
    </lineage>
</organism>
<keyword evidence="1" id="KW-1133">Transmembrane helix</keyword>
<keyword evidence="1" id="KW-0812">Transmembrane</keyword>
<proteinExistence type="predicted"/>
<dbReference type="RefSeq" id="WP_143915003.1">
    <property type="nucleotide sequence ID" value="NZ_VLNT01000034.1"/>
</dbReference>
<accession>A0A554RFT7</accession>
<dbReference type="AlphaFoldDB" id="A0A554RFT7"/>
<reference evidence="2 3" key="1">
    <citation type="submission" date="2019-07" db="EMBL/GenBank/DDBJ databases">
        <authorList>
            <person name="Zhao L.H."/>
        </authorList>
    </citation>
    <scope>NUCLEOTIDE SEQUENCE [LARGE SCALE GENOMIC DNA]</scope>
    <source>
        <strain evidence="2 3">Co35</strain>
    </source>
</reference>
<feature type="transmembrane region" description="Helical" evidence="1">
    <location>
        <begin position="60"/>
        <end position="81"/>
    </location>
</feature>
<dbReference type="InterPro" id="IPR046151">
    <property type="entry name" value="DUF6153"/>
</dbReference>
<dbReference type="EMBL" id="VLNT01000034">
    <property type="protein sequence ID" value="TSD52969.1"/>
    <property type="molecule type" value="Genomic_DNA"/>
</dbReference>
<protein>
    <submittedName>
        <fullName evidence="2">Cytochrome c biogenesis protein ResB</fullName>
    </submittedName>
</protein>
<keyword evidence="1" id="KW-0472">Membrane</keyword>